<organism evidence="2 3">
    <name type="scientific">Vanrija pseudolonga</name>
    <dbReference type="NCBI Taxonomy" id="143232"/>
    <lineage>
        <taxon>Eukaryota</taxon>
        <taxon>Fungi</taxon>
        <taxon>Dikarya</taxon>
        <taxon>Basidiomycota</taxon>
        <taxon>Agaricomycotina</taxon>
        <taxon>Tremellomycetes</taxon>
        <taxon>Trichosporonales</taxon>
        <taxon>Trichosporonaceae</taxon>
        <taxon>Vanrija</taxon>
    </lineage>
</organism>
<dbReference type="Gene3D" id="3.10.450.50">
    <property type="match status" value="1"/>
</dbReference>
<evidence type="ECO:0000313" key="2">
    <source>
        <dbReference type="EMBL" id="WOO79044.1"/>
    </source>
</evidence>
<dbReference type="EMBL" id="CP086715">
    <property type="protein sequence ID" value="WOO79044.1"/>
    <property type="molecule type" value="Genomic_DNA"/>
</dbReference>
<reference evidence="2" key="1">
    <citation type="submission" date="2023-10" db="EMBL/GenBank/DDBJ databases">
        <authorList>
            <person name="Noh H."/>
        </authorList>
    </citation>
    <scope>NUCLEOTIDE SEQUENCE</scope>
    <source>
        <strain evidence="2">DUCC4014</strain>
    </source>
</reference>
<gene>
    <name evidence="2" type="primary">PRPX</name>
    <name evidence="2" type="ORF">LOC62_02G002581</name>
</gene>
<dbReference type="PANTHER" id="PTHR31723:SF10">
    <property type="entry name" value="PATHOGEN-RELATED PROTEIN"/>
    <property type="match status" value="1"/>
</dbReference>
<dbReference type="Proteomes" id="UP000827549">
    <property type="component" value="Chromosome 2"/>
</dbReference>
<dbReference type="SUPFAM" id="SSF54427">
    <property type="entry name" value="NTF2-like"/>
    <property type="match status" value="1"/>
</dbReference>
<evidence type="ECO:0000256" key="1">
    <source>
        <dbReference type="SAM" id="MobiDB-lite"/>
    </source>
</evidence>
<dbReference type="PANTHER" id="PTHR31723">
    <property type="entry name" value="PATHOGENESIS-RELATED FAMILY PROTEIN"/>
    <property type="match status" value="1"/>
</dbReference>
<dbReference type="GeneID" id="87805828"/>
<accession>A0AAF0Y6K5</accession>
<keyword evidence="3" id="KW-1185">Reference proteome</keyword>
<dbReference type="RefSeq" id="XP_062625076.1">
    <property type="nucleotide sequence ID" value="XM_062769092.1"/>
</dbReference>
<evidence type="ECO:0000313" key="3">
    <source>
        <dbReference type="Proteomes" id="UP000827549"/>
    </source>
</evidence>
<feature type="region of interest" description="Disordered" evidence="1">
    <location>
        <begin position="221"/>
        <end position="240"/>
    </location>
</feature>
<dbReference type="InterPro" id="IPR032710">
    <property type="entry name" value="NTF2-like_dom_sf"/>
</dbReference>
<dbReference type="InterPro" id="IPR053218">
    <property type="entry name" value="Pathogen-related_defense"/>
</dbReference>
<sequence length="240" mass="27510">MSLPDYATNPDAVLGDDAKWRLGRAPDYSKTREVYRAGKKQNHKPGSLEEIVENLVKNWEIEASFKTDYKDWRTVDQEVYTFSLNGGPPSTGPDMVRIGTYNALLPDSKFYSPNHNDYEQSHKIFKRMMPRFAWEVTEVYSGPPVVAFRWRHWGEVKFDYVGRNAEGKKVRVKAHGGIIDIEGVLVAKVNDKLQIQKIDTWYDPLSFFREVTKEGQEVIIEDDTGSDSDKKEGGSCPFIH</sequence>
<proteinExistence type="predicted"/>
<name>A0AAF0Y6K5_9TREE</name>
<protein>
    <submittedName>
        <fullName evidence="2">Pathogen-related protein</fullName>
    </submittedName>
</protein>
<dbReference type="AlphaFoldDB" id="A0AAF0Y6K5"/>